<keyword evidence="3" id="KW-1185">Reference proteome</keyword>
<evidence type="ECO:0000313" key="2">
    <source>
        <dbReference type="EMBL" id="EDO00384.1"/>
    </source>
</evidence>
<dbReference type="KEGG" id="ssl:SS1G_14254"/>
<reference evidence="3" key="1">
    <citation type="journal article" date="2011" name="PLoS Genet.">
        <title>Genomic analysis of the necrotrophic fungal pathogens Sclerotinia sclerotiorum and Botrytis cinerea.</title>
        <authorList>
            <person name="Amselem J."/>
            <person name="Cuomo C.A."/>
            <person name="van Kan J.A."/>
            <person name="Viaud M."/>
            <person name="Benito E.P."/>
            <person name="Couloux A."/>
            <person name="Coutinho P.M."/>
            <person name="de Vries R.P."/>
            <person name="Dyer P.S."/>
            <person name="Fillinger S."/>
            <person name="Fournier E."/>
            <person name="Gout L."/>
            <person name="Hahn M."/>
            <person name="Kohn L."/>
            <person name="Lapalu N."/>
            <person name="Plummer K.M."/>
            <person name="Pradier J.M."/>
            <person name="Quevillon E."/>
            <person name="Sharon A."/>
            <person name="Simon A."/>
            <person name="ten Have A."/>
            <person name="Tudzynski B."/>
            <person name="Tudzynski P."/>
            <person name="Wincker P."/>
            <person name="Andrew M."/>
            <person name="Anthouard V."/>
            <person name="Beever R.E."/>
            <person name="Beffa R."/>
            <person name="Benoit I."/>
            <person name="Bouzid O."/>
            <person name="Brault B."/>
            <person name="Chen Z."/>
            <person name="Choquer M."/>
            <person name="Collemare J."/>
            <person name="Cotton P."/>
            <person name="Danchin E.G."/>
            <person name="Da Silva C."/>
            <person name="Gautier A."/>
            <person name="Giraud C."/>
            <person name="Giraud T."/>
            <person name="Gonzalez C."/>
            <person name="Grossetete S."/>
            <person name="Guldener U."/>
            <person name="Henrissat B."/>
            <person name="Howlett B.J."/>
            <person name="Kodira C."/>
            <person name="Kretschmer M."/>
            <person name="Lappartient A."/>
            <person name="Leroch M."/>
            <person name="Levis C."/>
            <person name="Mauceli E."/>
            <person name="Neuveglise C."/>
            <person name="Oeser B."/>
            <person name="Pearson M."/>
            <person name="Poulain J."/>
            <person name="Poussereau N."/>
            <person name="Quesneville H."/>
            <person name="Rascle C."/>
            <person name="Schumacher J."/>
            <person name="Segurens B."/>
            <person name="Sexton A."/>
            <person name="Silva E."/>
            <person name="Sirven C."/>
            <person name="Soanes D.M."/>
            <person name="Talbot N.J."/>
            <person name="Templeton M."/>
            <person name="Yandava C."/>
            <person name="Yarden O."/>
            <person name="Zeng Q."/>
            <person name="Rollins J.A."/>
            <person name="Lebrun M.H."/>
            <person name="Dickman M."/>
        </authorList>
    </citation>
    <scope>NUCLEOTIDE SEQUENCE [LARGE SCALE GENOMIC DNA]</scope>
    <source>
        <strain evidence="3">ATCC 18683 / 1980 / Ss-1</strain>
    </source>
</reference>
<dbReference type="HOGENOM" id="CLU_1526068_0_0_1"/>
<keyword evidence="1" id="KW-0175">Coiled coil</keyword>
<evidence type="ECO:0000313" key="3">
    <source>
        <dbReference type="Proteomes" id="UP000001312"/>
    </source>
</evidence>
<dbReference type="AlphaFoldDB" id="A7F9H3"/>
<dbReference type="EMBL" id="CH476651">
    <property type="protein sequence ID" value="EDO00384.1"/>
    <property type="molecule type" value="Genomic_DNA"/>
</dbReference>
<accession>A7F9H3</accession>
<name>A7F9H3_SCLS1</name>
<protein>
    <submittedName>
        <fullName evidence="2">Uncharacterized protein</fullName>
    </submittedName>
</protein>
<dbReference type="Proteomes" id="UP000001312">
    <property type="component" value="Unassembled WGS sequence"/>
</dbReference>
<sequence length="176" mass="19747">MSLEDGIIHFKCKYSKPSTASIVSYQTVPQTAMSSETDHLSHFYESERNLVEKIINIILECNKLRDTVKARYLSLQASEAQILQLEEEKTVLEKSAKKLAKYEERPKDSGLEGVEEVINGMEFMKNALDAHRDGADGAEKALKITLGSQRNRVDAAERESSRDCATHSIAVIDQLM</sequence>
<feature type="coiled-coil region" evidence="1">
    <location>
        <begin position="75"/>
        <end position="105"/>
    </location>
</feature>
<dbReference type="RefSeq" id="XP_001584799.1">
    <property type="nucleotide sequence ID" value="XM_001584749.1"/>
</dbReference>
<dbReference type="InParanoid" id="A7F9H3"/>
<dbReference type="GeneID" id="5480879"/>
<gene>
    <name evidence="2" type="ORF">SS1G_14254</name>
</gene>
<evidence type="ECO:0000256" key="1">
    <source>
        <dbReference type="SAM" id="Coils"/>
    </source>
</evidence>
<proteinExistence type="predicted"/>
<organism evidence="2 3">
    <name type="scientific">Sclerotinia sclerotiorum (strain ATCC 18683 / 1980 / Ss-1)</name>
    <name type="common">White mold</name>
    <name type="synonym">Whetzelinia sclerotiorum</name>
    <dbReference type="NCBI Taxonomy" id="665079"/>
    <lineage>
        <taxon>Eukaryota</taxon>
        <taxon>Fungi</taxon>
        <taxon>Dikarya</taxon>
        <taxon>Ascomycota</taxon>
        <taxon>Pezizomycotina</taxon>
        <taxon>Leotiomycetes</taxon>
        <taxon>Helotiales</taxon>
        <taxon>Sclerotiniaceae</taxon>
        <taxon>Sclerotinia</taxon>
    </lineage>
</organism>